<reference evidence="1 2" key="1">
    <citation type="journal article" date="2011" name="J. Bacteriol.">
        <title>Complete genome sequences of two hemotropic Mycoplasmas, Mycoplasma haemofelis strain Ohio2 and Mycoplasma suis strain Illinois.</title>
        <authorList>
            <person name="Messick J.B."/>
            <person name="Santos A.P."/>
            <person name="Guimaraes A.M."/>
        </authorList>
    </citation>
    <scope>NUCLEOTIDE SEQUENCE [LARGE SCALE GENOMIC DNA]</scope>
    <source>
        <strain evidence="1 2">Illinois</strain>
    </source>
</reference>
<gene>
    <name evidence="1" type="ordered locus">MSU_0067</name>
</gene>
<dbReference type="Proteomes" id="UP000007484">
    <property type="component" value="Chromosome"/>
</dbReference>
<protein>
    <submittedName>
        <fullName evidence="1">Uncharacterized protein</fullName>
    </submittedName>
</protein>
<organism evidence="1 2">
    <name type="scientific">Mycoplasma suis (strain Illinois)</name>
    <dbReference type="NCBI Taxonomy" id="768700"/>
    <lineage>
        <taxon>Bacteria</taxon>
        <taxon>Bacillati</taxon>
        <taxon>Mycoplasmatota</taxon>
        <taxon>Mollicutes</taxon>
        <taxon>Mycoplasmataceae</taxon>
        <taxon>Mycoplasma</taxon>
    </lineage>
</organism>
<accession>F0QQ41</accession>
<evidence type="ECO:0000313" key="2">
    <source>
        <dbReference type="Proteomes" id="UP000007484"/>
    </source>
</evidence>
<keyword evidence="2" id="KW-1185">Reference proteome</keyword>
<evidence type="ECO:0000313" key="1">
    <source>
        <dbReference type="EMBL" id="ADX97611.1"/>
    </source>
</evidence>
<dbReference type="HOGENOM" id="CLU_126524_0_0_14"/>
<dbReference type="STRING" id="768700.MSU_0067"/>
<dbReference type="RefSeq" id="WP_013608759.1">
    <property type="nucleotide sequence ID" value="NC_015155.1"/>
</dbReference>
<proteinExistence type="predicted"/>
<dbReference type="AlphaFoldDB" id="F0QQ41"/>
<dbReference type="KEGG" id="mss:MSU_0067"/>
<name>F0QQ41_MYCSL</name>
<dbReference type="EMBL" id="CP002525">
    <property type="protein sequence ID" value="ADX97611.1"/>
    <property type="molecule type" value="Genomic_DNA"/>
</dbReference>
<sequence length="175" mass="21309">MNPFIGIISWFSAKFRAISRAFNFFWWIVYDNGILRFQNYVKGIWNKYVWVHITYVRDIIKAKLSFLAWKAFPSRASMEEVEKYQLFVEAMGGWANVLACSCSARSWHFKILHNFLIDSEKIEQFGMEILFWEWPYLKLVPRTYSKWIFKRLKRFTDMPIGIHIRYKKSFYHPNY</sequence>